<organism evidence="2 3">
    <name type="scientific">Stylosanthes scabra</name>
    <dbReference type="NCBI Taxonomy" id="79078"/>
    <lineage>
        <taxon>Eukaryota</taxon>
        <taxon>Viridiplantae</taxon>
        <taxon>Streptophyta</taxon>
        <taxon>Embryophyta</taxon>
        <taxon>Tracheophyta</taxon>
        <taxon>Spermatophyta</taxon>
        <taxon>Magnoliopsida</taxon>
        <taxon>eudicotyledons</taxon>
        <taxon>Gunneridae</taxon>
        <taxon>Pentapetalae</taxon>
        <taxon>rosids</taxon>
        <taxon>fabids</taxon>
        <taxon>Fabales</taxon>
        <taxon>Fabaceae</taxon>
        <taxon>Papilionoideae</taxon>
        <taxon>50 kb inversion clade</taxon>
        <taxon>dalbergioids sensu lato</taxon>
        <taxon>Dalbergieae</taxon>
        <taxon>Pterocarpus clade</taxon>
        <taxon>Stylosanthes</taxon>
    </lineage>
</organism>
<dbReference type="Pfam" id="PF13456">
    <property type="entry name" value="RVT_3"/>
    <property type="match status" value="1"/>
</dbReference>
<evidence type="ECO:0000313" key="2">
    <source>
        <dbReference type="EMBL" id="MED6200912.1"/>
    </source>
</evidence>
<proteinExistence type="predicted"/>
<feature type="non-terminal residue" evidence="2">
    <location>
        <position position="1"/>
    </location>
</feature>
<name>A0ABU6XQY9_9FABA</name>
<dbReference type="InterPro" id="IPR002156">
    <property type="entry name" value="RNaseH_domain"/>
</dbReference>
<gene>
    <name evidence="2" type="ORF">PIB30_089955</name>
</gene>
<accession>A0ABU6XQY9</accession>
<dbReference type="Proteomes" id="UP001341840">
    <property type="component" value="Unassembled WGS sequence"/>
</dbReference>
<feature type="domain" description="RNase H type-1" evidence="1">
    <location>
        <begin position="6"/>
        <end position="47"/>
    </location>
</feature>
<keyword evidence="3" id="KW-1185">Reference proteome</keyword>
<dbReference type="EMBL" id="JASCZI010213157">
    <property type="protein sequence ID" value="MED6200912.1"/>
    <property type="molecule type" value="Genomic_DNA"/>
</dbReference>
<protein>
    <recommendedName>
        <fullName evidence="1">RNase H type-1 domain-containing protein</fullName>
    </recommendedName>
</protein>
<comment type="caution">
    <text evidence="2">The sequence shown here is derived from an EMBL/GenBank/DDBJ whole genome shotgun (WGS) entry which is preliminary data.</text>
</comment>
<evidence type="ECO:0000259" key="1">
    <source>
        <dbReference type="Pfam" id="PF13456"/>
    </source>
</evidence>
<sequence>ADTSAAHNGVTDMISRIQDLMRRDWRVELFLIQRSANSVADTLAKYAVVHEIDQLEWIVPNDDMKELLKHDITD</sequence>
<reference evidence="2 3" key="1">
    <citation type="journal article" date="2023" name="Plants (Basel)">
        <title>Bridging the Gap: Combining Genomics and Transcriptomics Approaches to Understand Stylosanthes scabra, an Orphan Legume from the Brazilian Caatinga.</title>
        <authorList>
            <person name="Ferreira-Neto J.R.C."/>
            <person name="da Silva M.D."/>
            <person name="Binneck E."/>
            <person name="de Melo N.F."/>
            <person name="da Silva R.H."/>
            <person name="de Melo A.L.T.M."/>
            <person name="Pandolfi V."/>
            <person name="Bustamante F.O."/>
            <person name="Brasileiro-Vidal A.C."/>
            <person name="Benko-Iseppon A.M."/>
        </authorList>
    </citation>
    <scope>NUCLEOTIDE SEQUENCE [LARGE SCALE GENOMIC DNA]</scope>
    <source>
        <tissue evidence="2">Leaves</tissue>
    </source>
</reference>
<evidence type="ECO:0000313" key="3">
    <source>
        <dbReference type="Proteomes" id="UP001341840"/>
    </source>
</evidence>